<accession>A0ABP9W8X9</accession>
<name>A0ABP9W8X9_9DEIO</name>
<gene>
    <name evidence="1" type="ORF">Dcar01_01182</name>
</gene>
<dbReference type="RefSeq" id="WP_345462379.1">
    <property type="nucleotide sequence ID" value="NZ_BAABRP010000002.1"/>
</dbReference>
<dbReference type="Proteomes" id="UP001401887">
    <property type="component" value="Unassembled WGS sequence"/>
</dbReference>
<proteinExistence type="predicted"/>
<evidence type="ECO:0000313" key="2">
    <source>
        <dbReference type="Proteomes" id="UP001401887"/>
    </source>
</evidence>
<evidence type="ECO:0008006" key="3">
    <source>
        <dbReference type="Google" id="ProtNLM"/>
    </source>
</evidence>
<sequence length="45" mass="5116">MQSCLALVEDALVLSAPEFEVEKALIRVREARDPRVLIQRPRPPC</sequence>
<comment type="caution">
    <text evidence="1">The sequence shown here is derived from an EMBL/GenBank/DDBJ whole genome shotgun (WGS) entry which is preliminary data.</text>
</comment>
<dbReference type="EMBL" id="BAABRP010000002">
    <property type="protein sequence ID" value="GAA5512468.1"/>
    <property type="molecule type" value="Genomic_DNA"/>
</dbReference>
<organism evidence="1 2">
    <name type="scientific">Deinococcus carri</name>
    <dbReference type="NCBI Taxonomy" id="1211323"/>
    <lineage>
        <taxon>Bacteria</taxon>
        <taxon>Thermotogati</taxon>
        <taxon>Deinococcota</taxon>
        <taxon>Deinococci</taxon>
        <taxon>Deinococcales</taxon>
        <taxon>Deinococcaceae</taxon>
        <taxon>Deinococcus</taxon>
    </lineage>
</organism>
<protein>
    <recommendedName>
        <fullName evidence="3">Transposase</fullName>
    </recommendedName>
</protein>
<evidence type="ECO:0000313" key="1">
    <source>
        <dbReference type="EMBL" id="GAA5512468.1"/>
    </source>
</evidence>
<reference evidence="1 2" key="1">
    <citation type="submission" date="2024-02" db="EMBL/GenBank/DDBJ databases">
        <title>Deinococcus carri NBRC 110142.</title>
        <authorList>
            <person name="Ichikawa N."/>
            <person name="Katano-Makiyama Y."/>
            <person name="Hidaka K."/>
        </authorList>
    </citation>
    <scope>NUCLEOTIDE SEQUENCE [LARGE SCALE GENOMIC DNA]</scope>
    <source>
        <strain evidence="1 2">NBRC 110142</strain>
    </source>
</reference>
<keyword evidence="2" id="KW-1185">Reference proteome</keyword>